<evidence type="ECO:0000256" key="3">
    <source>
        <dbReference type="ARBA" id="ARBA00022741"/>
    </source>
</evidence>
<keyword evidence="7" id="KW-1185">Reference proteome</keyword>
<dbReference type="PROSITE" id="PS50893">
    <property type="entry name" value="ABC_TRANSPORTER_2"/>
    <property type="match status" value="1"/>
</dbReference>
<dbReference type="InterPro" id="IPR003593">
    <property type="entry name" value="AAA+_ATPase"/>
</dbReference>
<protein>
    <submittedName>
        <fullName evidence="6">Peptide/nickel transport system ATP-binding protein</fullName>
    </submittedName>
</protein>
<accession>A0A2U1CL00</accession>
<dbReference type="PROSITE" id="PS00211">
    <property type="entry name" value="ABC_TRANSPORTER_1"/>
    <property type="match status" value="1"/>
</dbReference>
<keyword evidence="4 6" id="KW-0067">ATP-binding</keyword>
<evidence type="ECO:0000313" key="7">
    <source>
        <dbReference type="Proteomes" id="UP000246145"/>
    </source>
</evidence>
<evidence type="ECO:0000256" key="4">
    <source>
        <dbReference type="ARBA" id="ARBA00022840"/>
    </source>
</evidence>
<evidence type="ECO:0000256" key="1">
    <source>
        <dbReference type="ARBA" id="ARBA00022448"/>
    </source>
</evidence>
<keyword evidence="1" id="KW-0813">Transport</keyword>
<dbReference type="SUPFAM" id="SSF52540">
    <property type="entry name" value="P-loop containing nucleoside triphosphate hydrolases"/>
    <property type="match status" value="1"/>
</dbReference>
<dbReference type="InterPro" id="IPR017871">
    <property type="entry name" value="ABC_transporter-like_CS"/>
</dbReference>
<proteinExistence type="predicted"/>
<dbReference type="InterPro" id="IPR050319">
    <property type="entry name" value="ABC_transp_ATP-bind"/>
</dbReference>
<dbReference type="GO" id="GO:0055085">
    <property type="term" value="P:transmembrane transport"/>
    <property type="evidence" value="ECO:0007669"/>
    <property type="project" value="UniProtKB-ARBA"/>
</dbReference>
<keyword evidence="2" id="KW-0472">Membrane</keyword>
<evidence type="ECO:0000313" key="6">
    <source>
        <dbReference type="EMBL" id="PVY61663.1"/>
    </source>
</evidence>
<dbReference type="AlphaFoldDB" id="A0A2U1CL00"/>
<keyword evidence="2" id="KW-1003">Cell membrane</keyword>
<sequence length="281" mass="30897">MMQFDVKSLRVSFPDSARKRLFKPVPMIEVLHGVSFQVARGDSIGIVGESGSGKSTLARALLRLSETSGGSICFEGQELIGLSEHELRPLRRRMQIIFQDSQSALNPRLTVGSIVAEPLISNGLVKSSAQARDKAVELLELAGLSESFSKRYAHQLSGGQRQRVGIARALALNPEVIVADEIVSGLDVSVQAQLLQLLDKLRKDRGLTLLLISHDLSVVRATCEKVIVMRGGDIVENGMTNEVFEHPHQKYTQRLLRAIPLPDVDPTWIHRVQLEESAEPA</sequence>
<name>A0A2U1CL00_9BURK</name>
<comment type="caution">
    <text evidence="6">The sequence shown here is derived from an EMBL/GenBank/DDBJ whole genome shotgun (WGS) entry which is preliminary data.</text>
</comment>
<gene>
    <name evidence="6" type="ORF">C7440_2393</name>
</gene>
<dbReference type="CDD" id="cd03257">
    <property type="entry name" value="ABC_NikE_OppD_transporters"/>
    <property type="match status" value="1"/>
</dbReference>
<dbReference type="InterPro" id="IPR027417">
    <property type="entry name" value="P-loop_NTPase"/>
</dbReference>
<dbReference type="GO" id="GO:0005524">
    <property type="term" value="F:ATP binding"/>
    <property type="evidence" value="ECO:0007669"/>
    <property type="project" value="UniProtKB-KW"/>
</dbReference>
<evidence type="ECO:0000256" key="2">
    <source>
        <dbReference type="ARBA" id="ARBA00022475"/>
    </source>
</evidence>
<reference evidence="6 7" key="1">
    <citation type="submission" date="2018-04" db="EMBL/GenBank/DDBJ databases">
        <title>Genomic Encyclopedia of Type Strains, Phase IV (KMG-IV): sequencing the most valuable type-strain genomes for metagenomic binning, comparative biology and taxonomic classification.</title>
        <authorList>
            <person name="Goeker M."/>
        </authorList>
    </citation>
    <scope>NUCLEOTIDE SEQUENCE [LARGE SCALE GENOMIC DNA]</scope>
    <source>
        <strain evidence="6 7">DSM 10065</strain>
    </source>
</reference>
<dbReference type="InterPro" id="IPR003439">
    <property type="entry name" value="ABC_transporter-like_ATP-bd"/>
</dbReference>
<organism evidence="6 7">
    <name type="scientific">Pusillimonas noertemannii</name>
    <dbReference type="NCBI Taxonomy" id="305977"/>
    <lineage>
        <taxon>Bacteria</taxon>
        <taxon>Pseudomonadati</taxon>
        <taxon>Pseudomonadota</taxon>
        <taxon>Betaproteobacteria</taxon>
        <taxon>Burkholderiales</taxon>
        <taxon>Alcaligenaceae</taxon>
        <taxon>Pusillimonas</taxon>
    </lineage>
</organism>
<keyword evidence="3" id="KW-0547">Nucleotide-binding</keyword>
<dbReference type="PANTHER" id="PTHR43776">
    <property type="entry name" value="TRANSPORT ATP-BINDING PROTEIN"/>
    <property type="match status" value="1"/>
</dbReference>
<dbReference type="EMBL" id="QEKO01000003">
    <property type="protein sequence ID" value="PVY61663.1"/>
    <property type="molecule type" value="Genomic_DNA"/>
</dbReference>
<dbReference type="Gene3D" id="3.40.50.300">
    <property type="entry name" value="P-loop containing nucleotide triphosphate hydrolases"/>
    <property type="match status" value="1"/>
</dbReference>
<evidence type="ECO:0000259" key="5">
    <source>
        <dbReference type="PROSITE" id="PS50893"/>
    </source>
</evidence>
<feature type="domain" description="ABC transporter" evidence="5">
    <location>
        <begin position="11"/>
        <end position="256"/>
    </location>
</feature>
<dbReference type="RefSeq" id="WP_116518685.1">
    <property type="nucleotide sequence ID" value="NZ_JACCEX010000003.1"/>
</dbReference>
<dbReference type="SMART" id="SM00382">
    <property type="entry name" value="AAA"/>
    <property type="match status" value="1"/>
</dbReference>
<dbReference type="OrthoDB" id="9802772at2"/>
<dbReference type="Pfam" id="PF00005">
    <property type="entry name" value="ABC_tran"/>
    <property type="match status" value="1"/>
</dbReference>
<dbReference type="Proteomes" id="UP000246145">
    <property type="component" value="Unassembled WGS sequence"/>
</dbReference>
<dbReference type="GO" id="GO:0016887">
    <property type="term" value="F:ATP hydrolysis activity"/>
    <property type="evidence" value="ECO:0007669"/>
    <property type="project" value="InterPro"/>
</dbReference>